<keyword evidence="1" id="KW-0812">Transmembrane</keyword>
<gene>
    <name evidence="2" type="ORF">NEZAVI_LOCUS11808</name>
</gene>
<dbReference type="AlphaFoldDB" id="A0A9P0HIH4"/>
<protein>
    <submittedName>
        <fullName evidence="2">Uncharacterized protein</fullName>
    </submittedName>
</protein>
<feature type="transmembrane region" description="Helical" evidence="1">
    <location>
        <begin position="90"/>
        <end position="110"/>
    </location>
</feature>
<keyword evidence="1" id="KW-1133">Transmembrane helix</keyword>
<evidence type="ECO:0000313" key="2">
    <source>
        <dbReference type="EMBL" id="CAH1403153.1"/>
    </source>
</evidence>
<dbReference type="Proteomes" id="UP001152798">
    <property type="component" value="Chromosome 5"/>
</dbReference>
<accession>A0A9P0HIH4</accession>
<reference evidence="2" key="1">
    <citation type="submission" date="2022-01" db="EMBL/GenBank/DDBJ databases">
        <authorList>
            <person name="King R."/>
        </authorList>
    </citation>
    <scope>NUCLEOTIDE SEQUENCE</scope>
</reference>
<evidence type="ECO:0000313" key="3">
    <source>
        <dbReference type="Proteomes" id="UP001152798"/>
    </source>
</evidence>
<sequence>MAKNSSLPTTLDNEPVPSVFTLSSLTLLSSRLLPRRSSSSPCSQSVGWRHLFLTWYLGYQSIKCLVHVNSFLLITCPVQVHFLMSTFSTISGRSVLALIHLFAFLSLSVISRRYRSIPLTVILNL</sequence>
<evidence type="ECO:0000256" key="1">
    <source>
        <dbReference type="SAM" id="Phobius"/>
    </source>
</evidence>
<dbReference type="EMBL" id="OV725081">
    <property type="protein sequence ID" value="CAH1403153.1"/>
    <property type="molecule type" value="Genomic_DNA"/>
</dbReference>
<keyword evidence="3" id="KW-1185">Reference proteome</keyword>
<organism evidence="2 3">
    <name type="scientific">Nezara viridula</name>
    <name type="common">Southern green stink bug</name>
    <name type="synonym">Cimex viridulus</name>
    <dbReference type="NCBI Taxonomy" id="85310"/>
    <lineage>
        <taxon>Eukaryota</taxon>
        <taxon>Metazoa</taxon>
        <taxon>Ecdysozoa</taxon>
        <taxon>Arthropoda</taxon>
        <taxon>Hexapoda</taxon>
        <taxon>Insecta</taxon>
        <taxon>Pterygota</taxon>
        <taxon>Neoptera</taxon>
        <taxon>Paraneoptera</taxon>
        <taxon>Hemiptera</taxon>
        <taxon>Heteroptera</taxon>
        <taxon>Panheteroptera</taxon>
        <taxon>Pentatomomorpha</taxon>
        <taxon>Pentatomoidea</taxon>
        <taxon>Pentatomidae</taxon>
        <taxon>Pentatominae</taxon>
        <taxon>Nezara</taxon>
    </lineage>
</organism>
<name>A0A9P0HIH4_NEZVI</name>
<proteinExistence type="predicted"/>
<keyword evidence="1" id="KW-0472">Membrane</keyword>